<proteinExistence type="inferred from homology"/>
<dbReference type="GO" id="GO:0046654">
    <property type="term" value="P:tetrahydrofolate biosynthetic process"/>
    <property type="evidence" value="ECO:0007669"/>
    <property type="project" value="UniProtKB-UniRule"/>
</dbReference>
<dbReference type="PANTHER" id="PTHR42844">
    <property type="entry name" value="DIHYDRONEOPTERIN ALDOLASE 1-RELATED"/>
    <property type="match status" value="1"/>
</dbReference>
<keyword evidence="9" id="KW-1185">Reference proteome</keyword>
<evidence type="ECO:0000313" key="9">
    <source>
        <dbReference type="Proteomes" id="UP000181976"/>
    </source>
</evidence>
<dbReference type="Gene3D" id="3.30.1130.10">
    <property type="match status" value="1"/>
</dbReference>
<evidence type="ECO:0000259" key="7">
    <source>
        <dbReference type="SMART" id="SM00905"/>
    </source>
</evidence>
<dbReference type="PANTHER" id="PTHR42844:SF1">
    <property type="entry name" value="DIHYDRONEOPTERIN ALDOLASE 1-RELATED"/>
    <property type="match status" value="1"/>
</dbReference>
<feature type="domain" description="Dihydroneopterin aldolase/epimerase" evidence="7">
    <location>
        <begin position="10"/>
        <end position="122"/>
    </location>
</feature>
<dbReference type="eggNOG" id="COG1539">
    <property type="taxonomic scope" value="Bacteria"/>
</dbReference>
<dbReference type="InterPro" id="IPR043133">
    <property type="entry name" value="GTP-CH-I_C/QueF"/>
</dbReference>
<evidence type="ECO:0000256" key="3">
    <source>
        <dbReference type="ARBA" id="ARBA00005708"/>
    </source>
</evidence>
<dbReference type="OrthoDB" id="9803748at2"/>
<dbReference type="RefSeq" id="WP_010527511.1">
    <property type="nucleotide sequence ID" value="NZ_AFSL01000053.1"/>
</dbReference>
<dbReference type="GO" id="GO:0005737">
    <property type="term" value="C:cytoplasm"/>
    <property type="evidence" value="ECO:0007669"/>
    <property type="project" value="TreeGrafter"/>
</dbReference>
<comment type="function">
    <text evidence="6">Catalyzes the conversion of 7,8-dihydroneopterin to 6-hydroxymethyl-7,8-dihydropterin.</text>
</comment>
<gene>
    <name evidence="8" type="ORF">SAMN05444380_11921</name>
</gene>
<organism evidence="8 9">
    <name type="scientific">Thermophagus xiamenensis</name>
    <dbReference type="NCBI Taxonomy" id="385682"/>
    <lineage>
        <taxon>Bacteria</taxon>
        <taxon>Pseudomonadati</taxon>
        <taxon>Bacteroidota</taxon>
        <taxon>Bacteroidia</taxon>
        <taxon>Marinilabiliales</taxon>
        <taxon>Marinilabiliaceae</taxon>
        <taxon>Thermophagus</taxon>
    </lineage>
</organism>
<evidence type="ECO:0000256" key="1">
    <source>
        <dbReference type="ARBA" id="ARBA00001353"/>
    </source>
</evidence>
<dbReference type="NCBIfam" id="TIGR00526">
    <property type="entry name" value="folB_dom"/>
    <property type="match status" value="1"/>
</dbReference>
<dbReference type="Proteomes" id="UP000181976">
    <property type="component" value="Unassembled WGS sequence"/>
</dbReference>
<evidence type="ECO:0000256" key="4">
    <source>
        <dbReference type="ARBA" id="ARBA00022909"/>
    </source>
</evidence>
<dbReference type="EMBL" id="FONA01000019">
    <property type="protein sequence ID" value="SFE80468.1"/>
    <property type="molecule type" value="Genomic_DNA"/>
</dbReference>
<evidence type="ECO:0000256" key="2">
    <source>
        <dbReference type="ARBA" id="ARBA00005013"/>
    </source>
</evidence>
<dbReference type="SUPFAM" id="SSF55620">
    <property type="entry name" value="Tetrahydrobiopterin biosynthesis enzymes-like"/>
    <property type="match status" value="1"/>
</dbReference>
<evidence type="ECO:0000313" key="8">
    <source>
        <dbReference type="EMBL" id="SFE80468.1"/>
    </source>
</evidence>
<name>A0A1I2DJ58_9BACT</name>
<accession>A0A1I2DJ58</accession>
<evidence type="ECO:0000256" key="6">
    <source>
        <dbReference type="RuleBase" id="RU362079"/>
    </source>
</evidence>
<sequence length="122" mass="14233">MDIQFPNGIIELEAMEFYAYHGCFREENVVGNRFIVNITLKTDMTKPMESDNINDALNYVKVYELVRTEMQKTSNLLEHVTARILKTLYQNFPQIQWARVKVSKMNPPMGGQMERVSVTLEK</sequence>
<dbReference type="CDD" id="cd00534">
    <property type="entry name" value="DHNA_DHNTPE"/>
    <property type="match status" value="1"/>
</dbReference>
<dbReference type="SMART" id="SM00905">
    <property type="entry name" value="FolB"/>
    <property type="match status" value="1"/>
</dbReference>
<dbReference type="InParanoid" id="A0A1I2DJ58"/>
<comment type="similarity">
    <text evidence="3 6">Belongs to the DHNA family.</text>
</comment>
<keyword evidence="5 6" id="KW-0456">Lyase</keyword>
<reference evidence="8 9" key="1">
    <citation type="submission" date="2016-10" db="EMBL/GenBank/DDBJ databases">
        <authorList>
            <person name="de Groot N.N."/>
        </authorList>
    </citation>
    <scope>NUCLEOTIDE SEQUENCE [LARGE SCALE GENOMIC DNA]</scope>
    <source>
        <strain evidence="8 9">DSM 19012</strain>
    </source>
</reference>
<dbReference type="Pfam" id="PF02152">
    <property type="entry name" value="FolB"/>
    <property type="match status" value="1"/>
</dbReference>
<dbReference type="InterPro" id="IPR006156">
    <property type="entry name" value="Dihydroneopterin_aldolase"/>
</dbReference>
<comment type="catalytic activity">
    <reaction evidence="1 6">
        <text>7,8-dihydroneopterin = 6-hydroxymethyl-7,8-dihydropterin + glycolaldehyde</text>
        <dbReference type="Rhea" id="RHEA:10540"/>
        <dbReference type="ChEBI" id="CHEBI:17001"/>
        <dbReference type="ChEBI" id="CHEBI:17071"/>
        <dbReference type="ChEBI" id="CHEBI:44841"/>
        <dbReference type="EC" id="4.1.2.25"/>
    </reaction>
</comment>
<comment type="pathway">
    <text evidence="2 6">Cofactor biosynthesis; tetrahydrofolate biosynthesis; 2-amino-4-hydroxy-6-hydroxymethyl-7,8-dihydropteridine diphosphate from 7,8-dihydroneopterin triphosphate: step 3/4.</text>
</comment>
<dbReference type="UniPathway" id="UPA00077">
    <property type="reaction ID" value="UER00154"/>
</dbReference>
<dbReference type="GO" id="GO:0046656">
    <property type="term" value="P:folic acid biosynthetic process"/>
    <property type="evidence" value="ECO:0007669"/>
    <property type="project" value="UniProtKB-UniRule"/>
</dbReference>
<dbReference type="InterPro" id="IPR006157">
    <property type="entry name" value="FolB_dom"/>
</dbReference>
<dbReference type="NCBIfam" id="TIGR00525">
    <property type="entry name" value="folB"/>
    <property type="match status" value="1"/>
</dbReference>
<keyword evidence="4 6" id="KW-0289">Folate biosynthesis</keyword>
<evidence type="ECO:0000256" key="5">
    <source>
        <dbReference type="ARBA" id="ARBA00023239"/>
    </source>
</evidence>
<dbReference type="GO" id="GO:0004150">
    <property type="term" value="F:dihydroneopterin aldolase activity"/>
    <property type="evidence" value="ECO:0007669"/>
    <property type="project" value="UniProtKB-UniRule"/>
</dbReference>
<dbReference type="EC" id="4.1.2.25" evidence="6"/>
<dbReference type="AlphaFoldDB" id="A0A1I2DJ58"/>
<dbReference type="STRING" id="385682.SAMN05444380_11921"/>
<protein>
    <recommendedName>
        <fullName evidence="6">7,8-dihydroneopterin aldolase</fullName>
        <ecNumber evidence="6">4.1.2.25</ecNumber>
    </recommendedName>
</protein>